<dbReference type="InterPro" id="IPR001492">
    <property type="entry name" value="Flagellin"/>
</dbReference>
<dbReference type="InterPro" id="IPR001029">
    <property type="entry name" value="Flagellin_N"/>
</dbReference>
<feature type="domain" description="Flagellin N-terminal" evidence="6">
    <location>
        <begin position="5"/>
        <end position="139"/>
    </location>
</feature>
<name>A0ABV6BH50_9GAMM</name>
<evidence type="ECO:0000256" key="1">
    <source>
        <dbReference type="ARBA" id="ARBA00004365"/>
    </source>
</evidence>
<dbReference type="SUPFAM" id="SSF64518">
    <property type="entry name" value="Phase 1 flagellin"/>
    <property type="match status" value="1"/>
</dbReference>
<proteinExistence type="inferred from homology"/>
<dbReference type="RefSeq" id="WP_377247559.1">
    <property type="nucleotide sequence ID" value="NZ_JBHLXP010000005.1"/>
</dbReference>
<gene>
    <name evidence="7" type="primary">flgL</name>
    <name evidence="7" type="ORF">ACFFJP_18045</name>
</gene>
<dbReference type="EMBL" id="JBHLXP010000005">
    <property type="protein sequence ID" value="MFC0050207.1"/>
    <property type="molecule type" value="Genomic_DNA"/>
</dbReference>
<keyword evidence="7" id="KW-0969">Cilium</keyword>
<keyword evidence="7" id="KW-0966">Cell projection</keyword>
<dbReference type="PANTHER" id="PTHR42792">
    <property type="entry name" value="FLAGELLIN"/>
    <property type="match status" value="1"/>
</dbReference>
<comment type="subcellular location">
    <subcellularLocation>
        <location evidence="1">Bacterial flagellum</location>
    </subcellularLocation>
    <subcellularLocation>
        <location evidence="2">Secreted</location>
    </subcellularLocation>
</comment>
<protein>
    <submittedName>
        <fullName evidence="7">Flagellar hook-associated protein FlgL</fullName>
    </submittedName>
</protein>
<dbReference type="NCBIfam" id="TIGR02550">
    <property type="entry name" value="flagell_flgL"/>
    <property type="match status" value="1"/>
</dbReference>
<comment type="caution">
    <text evidence="7">The sequence shown here is derived from an EMBL/GenBank/DDBJ whole genome shotgun (WGS) entry which is preliminary data.</text>
</comment>
<keyword evidence="8" id="KW-1185">Reference proteome</keyword>
<comment type="similarity">
    <text evidence="3">Belongs to the bacterial flagellin family.</text>
</comment>
<evidence type="ECO:0000256" key="4">
    <source>
        <dbReference type="ARBA" id="ARBA00022525"/>
    </source>
</evidence>
<evidence type="ECO:0000259" key="6">
    <source>
        <dbReference type="Pfam" id="PF00669"/>
    </source>
</evidence>
<keyword evidence="4" id="KW-0964">Secreted</keyword>
<accession>A0ABV6BH50</accession>
<evidence type="ECO:0000313" key="7">
    <source>
        <dbReference type="EMBL" id="MFC0050207.1"/>
    </source>
</evidence>
<keyword evidence="7" id="KW-0282">Flagellum</keyword>
<evidence type="ECO:0000313" key="8">
    <source>
        <dbReference type="Proteomes" id="UP001589813"/>
    </source>
</evidence>
<sequence length="408" mass="44438">MRLSFNQKYQINLNAILNAQEKLQTASAKLEKQTKILSPSDDPAGSARVVALDQQISQVGQYQNNSVMLKNSLGIEETVLSSLRTSSDQARSLVVSLGNGAYSQQDRSAIAKQLDNIKTQMYDLMNQKDAAGGYLFSGFQQETQPYSFNQSTGMYEFNGDEGQKALQVSPTVTIPSNDSGKVLFEDVNARFKTTTAIVGGGLTTGSINVQNQSVFDDFYRQNYDGQTPANNNYRLIVDAANNYEIRRNGASLSPPVTGAYTSGQAVSFQGLSLQTQGAGPGQLDFTLQAPEKKNVLNTLQELVNAIEKDQAIGRPLSEAIADALVQIDNAALKIDAGVSGVGGRQNVLDSVFEGNEDLQITNKAFRAQIYEVDYAEALTELTKQETALQAVQNTFQRVTNTSLFDYIR</sequence>
<evidence type="ECO:0000256" key="2">
    <source>
        <dbReference type="ARBA" id="ARBA00004613"/>
    </source>
</evidence>
<reference evidence="7 8" key="1">
    <citation type="submission" date="2024-09" db="EMBL/GenBank/DDBJ databases">
        <authorList>
            <person name="Sun Q."/>
            <person name="Mori K."/>
        </authorList>
    </citation>
    <scope>NUCLEOTIDE SEQUENCE [LARGE SCALE GENOMIC DNA]</scope>
    <source>
        <strain evidence="7 8">KCTC 23315</strain>
    </source>
</reference>
<keyword evidence="5" id="KW-0975">Bacterial flagellum</keyword>
<dbReference type="Pfam" id="PF00669">
    <property type="entry name" value="Flagellin_N"/>
    <property type="match status" value="1"/>
</dbReference>
<dbReference type="Proteomes" id="UP001589813">
    <property type="component" value="Unassembled WGS sequence"/>
</dbReference>
<dbReference type="PANTHER" id="PTHR42792:SF1">
    <property type="entry name" value="FLAGELLAR HOOK-ASSOCIATED PROTEIN 3"/>
    <property type="match status" value="1"/>
</dbReference>
<dbReference type="Gene3D" id="1.20.1330.10">
    <property type="entry name" value="f41 fragment of flagellin, N-terminal domain"/>
    <property type="match status" value="2"/>
</dbReference>
<evidence type="ECO:0000256" key="5">
    <source>
        <dbReference type="ARBA" id="ARBA00023143"/>
    </source>
</evidence>
<evidence type="ECO:0000256" key="3">
    <source>
        <dbReference type="ARBA" id="ARBA00005709"/>
    </source>
</evidence>
<organism evidence="7 8">
    <name type="scientific">Rheinheimera tilapiae</name>
    <dbReference type="NCBI Taxonomy" id="875043"/>
    <lineage>
        <taxon>Bacteria</taxon>
        <taxon>Pseudomonadati</taxon>
        <taxon>Pseudomonadota</taxon>
        <taxon>Gammaproteobacteria</taxon>
        <taxon>Chromatiales</taxon>
        <taxon>Chromatiaceae</taxon>
        <taxon>Rheinheimera</taxon>
    </lineage>
</organism>
<dbReference type="InterPro" id="IPR013384">
    <property type="entry name" value="Flagell_FlgL"/>
</dbReference>